<feature type="transmembrane region" description="Helical" evidence="9">
    <location>
        <begin position="38"/>
        <end position="56"/>
    </location>
</feature>
<dbReference type="Proteomes" id="UP000215301">
    <property type="component" value="Unassembled WGS sequence"/>
</dbReference>
<organism evidence="11 12">
    <name type="scientific">Thermoanaerobacterium thermosaccharolyticum</name>
    <name type="common">Clostridium thermosaccharolyticum</name>
    <dbReference type="NCBI Taxonomy" id="1517"/>
    <lineage>
        <taxon>Bacteria</taxon>
        <taxon>Bacillati</taxon>
        <taxon>Bacillota</taxon>
        <taxon>Clostridia</taxon>
        <taxon>Thermoanaerobacterales</taxon>
        <taxon>Thermoanaerobacteraceae</taxon>
        <taxon>Thermoanaerobacterium</taxon>
    </lineage>
</organism>
<evidence type="ECO:0000313" key="11">
    <source>
        <dbReference type="EMBL" id="OXT08449.1"/>
    </source>
</evidence>
<evidence type="ECO:0000256" key="1">
    <source>
        <dbReference type="ARBA" id="ARBA00004651"/>
    </source>
</evidence>
<evidence type="ECO:0000256" key="5">
    <source>
        <dbReference type="ARBA" id="ARBA00022692"/>
    </source>
</evidence>
<dbReference type="PROSITE" id="PS51105">
    <property type="entry name" value="PTS_EIIC_TYPE_3"/>
    <property type="match status" value="1"/>
</dbReference>
<dbReference type="GO" id="GO:0008982">
    <property type="term" value="F:protein-N(PI)-phosphohistidine-sugar phosphotransferase activity"/>
    <property type="evidence" value="ECO:0007669"/>
    <property type="project" value="UniProtKB-UniRule"/>
</dbReference>
<dbReference type="GO" id="GO:0005886">
    <property type="term" value="C:plasma membrane"/>
    <property type="evidence" value="ECO:0007669"/>
    <property type="project" value="UniProtKB-SubCell"/>
</dbReference>
<dbReference type="NCBIfam" id="TIGR00410">
    <property type="entry name" value="lacE"/>
    <property type="match status" value="1"/>
</dbReference>
<feature type="transmembrane region" description="Helical" evidence="9">
    <location>
        <begin position="91"/>
        <end position="113"/>
    </location>
</feature>
<comment type="caution">
    <text evidence="11">The sequence shown here is derived from an EMBL/GenBank/DDBJ whole genome shotgun (WGS) entry which is preliminary data.</text>
</comment>
<evidence type="ECO:0000256" key="9">
    <source>
        <dbReference type="SAM" id="Phobius"/>
    </source>
</evidence>
<dbReference type="Pfam" id="PF02378">
    <property type="entry name" value="PTS_EIIC"/>
    <property type="match status" value="1"/>
</dbReference>
<feature type="transmembrane region" description="Helical" evidence="9">
    <location>
        <begin position="337"/>
        <end position="357"/>
    </location>
</feature>
<evidence type="ECO:0000256" key="3">
    <source>
        <dbReference type="ARBA" id="ARBA00022475"/>
    </source>
</evidence>
<keyword evidence="5 9" id="KW-0812">Transmembrane</keyword>
<accession>A0A231VK00</accession>
<dbReference type="AlphaFoldDB" id="A0A231VK00"/>
<feature type="transmembrane region" description="Helical" evidence="9">
    <location>
        <begin position="363"/>
        <end position="382"/>
    </location>
</feature>
<dbReference type="PIRSF" id="PIRSF006351">
    <property type="entry name" value="PTS_EIIC-Cellobiose"/>
    <property type="match status" value="1"/>
</dbReference>
<evidence type="ECO:0000259" key="10">
    <source>
        <dbReference type="PROSITE" id="PS51105"/>
    </source>
</evidence>
<dbReference type="RefSeq" id="WP_094044620.1">
    <property type="nucleotide sequence ID" value="NZ_NKHD01000015.1"/>
</dbReference>
<keyword evidence="7 8" id="KW-0472">Membrane</keyword>
<comment type="subcellular location">
    <subcellularLocation>
        <location evidence="1">Cell membrane</location>
        <topology evidence="1">Multi-pass membrane protein</topology>
    </subcellularLocation>
</comment>
<dbReference type="EMBL" id="NKHD01000015">
    <property type="protein sequence ID" value="OXT08449.1"/>
    <property type="molecule type" value="Genomic_DNA"/>
</dbReference>
<keyword evidence="3 8" id="KW-1003">Cell membrane</keyword>
<gene>
    <name evidence="11" type="ORF">CE561_05185</name>
</gene>
<comment type="function">
    <text evidence="8">The phosphoenolpyruvate-dependent sugar phosphotransferase system (PTS), a major carbohydrate active -transport system, catalyzes the phosphorylation of incoming sugar substrates concomitant with their translocation across the cell membrane.</text>
</comment>
<evidence type="ECO:0000313" key="12">
    <source>
        <dbReference type="Proteomes" id="UP000215301"/>
    </source>
</evidence>
<sequence length="449" mass="48441">MFKSKTYLQKAQSLLQSKVAPIASKIGSQRHVAAVKDGLMFTIPLTILGGFALILAQPPVDPKIVKATNIFNIFLLGWKEWATINAQILMIPYNMTIGLLGLFAVVAIAYSLAISYDMNPLSESISALLTFLVVVAPATVIDKSKPTALFLSTDYLGGKGIFTAIVIGLLTVEISRFLIKKNIKIKMPESVPPMVAAPFESLIPVIVNVLLFMIVNQIIIKSTGMNIPQVVMKMLAPAINGVDSLGVIILIALLTNILWFFGIHGGAVVQSVILPFVTLNFAENAQAMIAGKPLPHIFAGSFFNTFVNIGGSGAALGLAIAILIVAKSAQLKSVSKIGIIPIFFGISEPFVFGTPIIMNPYLFIPLLFAPIVNAVITYLATALNLVGKIYVNLPFTTPGPIAAFLGTMDWKAVILWLILIIIDIFAYIPFVKSYDNVLLKKEIEAKSKL</sequence>
<protein>
    <recommendedName>
        <fullName evidence="8">Permease IIC component</fullName>
    </recommendedName>
</protein>
<evidence type="ECO:0000256" key="4">
    <source>
        <dbReference type="ARBA" id="ARBA00022597"/>
    </source>
</evidence>
<feature type="transmembrane region" description="Helical" evidence="9">
    <location>
        <begin position="234"/>
        <end position="254"/>
    </location>
</feature>
<evidence type="ECO:0000256" key="6">
    <source>
        <dbReference type="ARBA" id="ARBA00022989"/>
    </source>
</evidence>
<feature type="transmembrane region" description="Helical" evidence="9">
    <location>
        <begin position="261"/>
        <end position="282"/>
    </location>
</feature>
<proteinExistence type="predicted"/>
<dbReference type="PANTHER" id="PTHR33989:SF4">
    <property type="entry name" value="PTS SYSTEM N,N'-DIACETYLCHITOBIOSE-SPECIFIC EIIC COMPONENT"/>
    <property type="match status" value="1"/>
</dbReference>
<dbReference type="GO" id="GO:0009401">
    <property type="term" value="P:phosphoenolpyruvate-dependent sugar phosphotransferase system"/>
    <property type="evidence" value="ECO:0007669"/>
    <property type="project" value="InterPro"/>
</dbReference>
<evidence type="ECO:0000256" key="7">
    <source>
        <dbReference type="ARBA" id="ARBA00023136"/>
    </source>
</evidence>
<evidence type="ECO:0000256" key="2">
    <source>
        <dbReference type="ARBA" id="ARBA00022448"/>
    </source>
</evidence>
<feature type="transmembrane region" description="Helical" evidence="9">
    <location>
        <begin position="125"/>
        <end position="141"/>
    </location>
</feature>
<dbReference type="InterPro" id="IPR004501">
    <property type="entry name" value="PTS_EIIC_3"/>
</dbReference>
<dbReference type="InterPro" id="IPR003352">
    <property type="entry name" value="PTS_EIIC"/>
</dbReference>
<reference evidence="11 12" key="1">
    <citation type="submission" date="2017-06" db="EMBL/GenBank/DDBJ databases">
        <title>Isolation and characterization of a thermophilic and butanogenic Thermoanaerobacterium thermosaccharolyticum M5 capable of efficient degradation of hemicellulose.</title>
        <authorList>
            <person name="Xin F."/>
            <person name="Jiang Y."/>
        </authorList>
    </citation>
    <scope>NUCLEOTIDE SEQUENCE [LARGE SCALE GENOMIC DNA]</scope>
    <source>
        <strain evidence="11 12">M5</strain>
    </source>
</reference>
<keyword evidence="4 8" id="KW-0762">Sugar transport</keyword>
<keyword evidence="2 8" id="KW-0813">Transport</keyword>
<feature type="domain" description="PTS EIIC type-3" evidence="10">
    <location>
        <begin position="15"/>
        <end position="430"/>
    </location>
</feature>
<feature type="transmembrane region" description="Helical" evidence="9">
    <location>
        <begin position="302"/>
        <end position="325"/>
    </location>
</feature>
<dbReference type="InterPro" id="IPR004796">
    <property type="entry name" value="PTS_IIC_cello"/>
</dbReference>
<evidence type="ECO:0000256" key="8">
    <source>
        <dbReference type="PIRNR" id="PIRNR006351"/>
    </source>
</evidence>
<name>A0A231VK00_THETR</name>
<feature type="transmembrane region" description="Helical" evidence="9">
    <location>
        <begin position="161"/>
        <end position="179"/>
    </location>
</feature>
<keyword evidence="6 9" id="KW-1133">Transmembrane helix</keyword>
<dbReference type="PANTHER" id="PTHR33989">
    <property type="match status" value="1"/>
</dbReference>
<feature type="transmembrane region" description="Helical" evidence="9">
    <location>
        <begin position="413"/>
        <end position="431"/>
    </location>
</feature>
<dbReference type="InterPro" id="IPR051088">
    <property type="entry name" value="PTS_Sugar-EIIC/EIIB"/>
</dbReference>
<feature type="transmembrane region" description="Helical" evidence="9">
    <location>
        <begin position="191"/>
        <end position="214"/>
    </location>
</feature>